<evidence type="ECO:0000313" key="1">
    <source>
        <dbReference type="EMBL" id="QPJ66628.1"/>
    </source>
</evidence>
<gene>
    <name evidence="1" type="ORF">G3M78_14935</name>
</gene>
<dbReference type="EMBL" id="CP048620">
    <property type="protein sequence ID" value="QPJ66628.1"/>
    <property type="molecule type" value="Genomic_DNA"/>
</dbReference>
<accession>A0A7T0C510</accession>
<dbReference type="AlphaFoldDB" id="A0A7T0C510"/>
<sequence>MTKEPKKFIGVMFECCKVYRRIYINKENNAYEGRCPRCGARVKATIGADGTDSRFFSAR</sequence>
<proteinExistence type="predicted"/>
<reference evidence="2" key="1">
    <citation type="submission" date="2020-02" db="EMBL/GenBank/DDBJ databases">
        <title>Genomic and physiological characterization of two novel Nitrospinaceae genera.</title>
        <authorList>
            <person name="Mueller A.J."/>
            <person name="Jung M.-Y."/>
            <person name="Strachan C.R."/>
            <person name="Herbold C.W."/>
            <person name="Kirkegaard R.H."/>
            <person name="Daims H."/>
        </authorList>
    </citation>
    <scope>NUCLEOTIDE SEQUENCE [LARGE SCALE GENOMIC DNA]</scope>
</reference>
<organism evidence="1 2">
    <name type="scientific">Candidatus Nitrohelix vancouverensis</name>
    <dbReference type="NCBI Taxonomy" id="2705534"/>
    <lineage>
        <taxon>Bacteria</taxon>
        <taxon>Pseudomonadati</taxon>
        <taxon>Nitrospinota/Tectimicrobiota group</taxon>
        <taxon>Nitrospinota</taxon>
        <taxon>Nitrospinia</taxon>
        <taxon>Nitrospinales</taxon>
        <taxon>Nitrospinaceae</taxon>
        <taxon>Candidatus Nitrohelix</taxon>
    </lineage>
</organism>
<evidence type="ECO:0000313" key="2">
    <source>
        <dbReference type="Proteomes" id="UP000594464"/>
    </source>
</evidence>
<name>A0A7T0C510_9BACT</name>
<protein>
    <submittedName>
        <fullName evidence="1">Uncharacterized protein</fullName>
    </submittedName>
</protein>
<dbReference type="Proteomes" id="UP000594464">
    <property type="component" value="Chromosome"/>
</dbReference>
<dbReference type="KEGG" id="nva:G3M78_14935"/>